<sequence length="234" mass="24228">MTAPLTPSQPPHDQPEDGTAGPDGSDDPWREPARPSGPAPETAYEEGGAPVTTDLKADVRDAVVIMVAVAASGVLLGLLWLWLAPTVPLIADKTTVYLKDTEGEQAIGVDGTFALLGLAFGLLSAVVVFLVRRRGGIPLVVGLAAGGLLGAVLAWKVGVWVGPETDVAAHARSVGAGVVFDAPMELKAKGVLLAWPVAAMVFQLVLTGLFGPRDPEPFASYGSPYRDGYGAPER</sequence>
<feature type="transmembrane region" description="Helical" evidence="2">
    <location>
        <begin position="137"/>
        <end position="155"/>
    </location>
</feature>
<gene>
    <name evidence="3" type="ORF">JGB26_10250</name>
</gene>
<proteinExistence type="predicted"/>
<dbReference type="RefSeq" id="WP_190116801.1">
    <property type="nucleotide sequence ID" value="NZ_BMVR01000006.1"/>
</dbReference>
<organism evidence="3 4">
    <name type="scientific">Streptomyces flavofungini</name>
    <dbReference type="NCBI Taxonomy" id="68200"/>
    <lineage>
        <taxon>Bacteria</taxon>
        <taxon>Bacillati</taxon>
        <taxon>Actinomycetota</taxon>
        <taxon>Actinomycetes</taxon>
        <taxon>Kitasatosporales</taxon>
        <taxon>Streptomycetaceae</taxon>
        <taxon>Streptomyces</taxon>
    </lineage>
</organism>
<feature type="transmembrane region" description="Helical" evidence="2">
    <location>
        <begin position="192"/>
        <end position="211"/>
    </location>
</feature>
<name>A0ABS0X2S4_9ACTN</name>
<protein>
    <submittedName>
        <fullName evidence="3">DUF2567 domain-containing protein</fullName>
    </submittedName>
</protein>
<feature type="transmembrane region" description="Helical" evidence="2">
    <location>
        <begin position="111"/>
        <end position="130"/>
    </location>
</feature>
<feature type="region of interest" description="Disordered" evidence="1">
    <location>
        <begin position="1"/>
        <end position="50"/>
    </location>
</feature>
<reference evidence="3 4" key="1">
    <citation type="submission" date="2020-12" db="EMBL/GenBank/DDBJ databases">
        <title>Streptomyces typhae sp. nov., a novel endophytic actinomycete isolated from the root of cattail pollen (Typha angustifolia L.).</title>
        <authorList>
            <person name="Peng C."/>
            <person name="Liu C."/>
        </authorList>
    </citation>
    <scope>NUCLEOTIDE SEQUENCE [LARGE SCALE GENOMIC DNA]</scope>
    <source>
        <strain evidence="3 4">JCM 4753</strain>
    </source>
</reference>
<keyword evidence="2" id="KW-0812">Transmembrane</keyword>
<comment type="caution">
    <text evidence="3">The sequence shown here is derived from an EMBL/GenBank/DDBJ whole genome shotgun (WGS) entry which is preliminary data.</text>
</comment>
<dbReference type="EMBL" id="JAEKOZ010000005">
    <property type="protein sequence ID" value="MBJ3807494.1"/>
    <property type="molecule type" value="Genomic_DNA"/>
</dbReference>
<accession>A0ABS0X2S4</accession>
<keyword evidence="4" id="KW-1185">Reference proteome</keyword>
<keyword evidence="2" id="KW-0472">Membrane</keyword>
<evidence type="ECO:0000313" key="3">
    <source>
        <dbReference type="EMBL" id="MBJ3807494.1"/>
    </source>
</evidence>
<evidence type="ECO:0000256" key="1">
    <source>
        <dbReference type="SAM" id="MobiDB-lite"/>
    </source>
</evidence>
<evidence type="ECO:0000256" key="2">
    <source>
        <dbReference type="SAM" id="Phobius"/>
    </source>
</evidence>
<evidence type="ECO:0000313" key="4">
    <source>
        <dbReference type="Proteomes" id="UP000634780"/>
    </source>
</evidence>
<feature type="transmembrane region" description="Helical" evidence="2">
    <location>
        <begin position="62"/>
        <end position="83"/>
    </location>
</feature>
<keyword evidence="2" id="KW-1133">Transmembrane helix</keyword>
<dbReference type="Proteomes" id="UP000634780">
    <property type="component" value="Unassembled WGS sequence"/>
</dbReference>